<protein>
    <submittedName>
        <fullName evidence="1">Uncharacterized protein</fullName>
    </submittedName>
</protein>
<proteinExistence type="predicted"/>
<sequence length="100" mass="10775">MHQRPIAWNPSTQAYDWVGFTCDATNATILGLRPPSVSLIGCYASRCSPFDATTSSVMSHVTSSPSLAPSRPTSPSSRVLQHLARTLLAGVLRRQPPALR</sequence>
<organism evidence="1">
    <name type="scientific">Oryza sativa subsp. japonica</name>
    <name type="common">Rice</name>
    <dbReference type="NCBI Taxonomy" id="39947"/>
    <lineage>
        <taxon>Eukaryota</taxon>
        <taxon>Viridiplantae</taxon>
        <taxon>Streptophyta</taxon>
        <taxon>Embryophyta</taxon>
        <taxon>Tracheophyta</taxon>
        <taxon>Spermatophyta</taxon>
        <taxon>Magnoliopsida</taxon>
        <taxon>Liliopsida</taxon>
        <taxon>Poales</taxon>
        <taxon>Poaceae</taxon>
        <taxon>BOP clade</taxon>
        <taxon>Oryzoideae</taxon>
        <taxon>Oryzeae</taxon>
        <taxon>Oryzinae</taxon>
        <taxon>Oryza</taxon>
        <taxon>Oryza sativa</taxon>
    </lineage>
</organism>
<gene>
    <name evidence="1" type="primary">P0039G05.10</name>
</gene>
<dbReference type="AlphaFoldDB" id="Q5VNX1"/>
<dbReference type="EMBL" id="AP003855">
    <property type="protein sequence ID" value="BAD68850.1"/>
    <property type="molecule type" value="Genomic_DNA"/>
</dbReference>
<evidence type="ECO:0000313" key="1">
    <source>
        <dbReference type="EMBL" id="BAD68850.1"/>
    </source>
</evidence>
<name>Q5VNX1_ORYSJ</name>
<reference evidence="1" key="1">
    <citation type="journal article" date="2002" name="Nature">
        <title>The genome sequence and structure of rice chromosome 1.</title>
        <authorList>
            <person name="Sasaki T."/>
            <person name="Matsumoto T."/>
            <person name="Yamamoto K."/>
            <person name="Sakata K."/>
            <person name="Baba T."/>
            <person name="Katayose Y."/>
            <person name="Wu J."/>
            <person name="Niimura Y."/>
            <person name="Cheng Z."/>
            <person name="Nagamura Y."/>
            <person name="Antonio B.A."/>
            <person name="Kanamori H."/>
            <person name="Hosokawa S."/>
            <person name="Masukawa M."/>
            <person name="Arikawa K."/>
            <person name="Chiden Y."/>
            <person name="Hayashi M."/>
            <person name="Okamoto M."/>
            <person name="Ando T."/>
            <person name="Aoki H."/>
            <person name="Arita K."/>
            <person name="Hamada M."/>
            <person name="Harada C."/>
            <person name="Hijishita S."/>
            <person name="Honda M."/>
            <person name="Ichikawa Y."/>
            <person name="Idonuma A."/>
            <person name="Iijima M."/>
            <person name="Ikeda M."/>
            <person name="Ikeno M."/>
            <person name="Itoh S."/>
            <person name="Itoh T."/>
            <person name="Itoh Y."/>
            <person name="Itoh Y."/>
            <person name="Iwabuchi A."/>
            <person name="Kamiya K."/>
            <person name="Karasawa W."/>
            <person name="Katagiri S."/>
            <person name="Kikuta A."/>
            <person name="Kobayashi N."/>
            <person name="Kono I."/>
            <person name="Machita K."/>
            <person name="Maehara T."/>
            <person name="Mizuno H."/>
            <person name="Mizubayashi T."/>
            <person name="Mukai Y."/>
            <person name="Nagasaki H."/>
            <person name="Nakashima M."/>
            <person name="Nakama Y."/>
            <person name="Nakamichi Y."/>
            <person name="Nakamura M."/>
            <person name="Namiki N."/>
            <person name="Negishi M."/>
            <person name="Ohta I."/>
            <person name="Ono N."/>
            <person name="Saji S."/>
            <person name="Sakai K."/>
            <person name="Shibata M."/>
            <person name="Shimokawa T."/>
            <person name="Shomura A."/>
            <person name="Song J."/>
            <person name="Takazaki Y."/>
            <person name="Terasawa K."/>
            <person name="Tsuji K."/>
            <person name="Waki K."/>
            <person name="Yamagata H."/>
            <person name="Yamane H."/>
            <person name="Yoshiki S."/>
            <person name="Yoshihara R."/>
            <person name="Yukawa K."/>
            <person name="Zhong H."/>
            <person name="Iwama H."/>
            <person name="Endo T."/>
            <person name="Ito H."/>
            <person name="Hahn J.H."/>
            <person name="Kim H.I."/>
            <person name="Eun M.Y."/>
            <person name="Yano M."/>
            <person name="Jiang J."/>
            <person name="Gojobori T."/>
        </authorList>
    </citation>
    <scope>NUCLEOTIDE SEQUENCE [LARGE SCALE GENOMIC DNA]</scope>
</reference>
<dbReference type="Proteomes" id="UP000817658">
    <property type="component" value="Chromosome 1"/>
</dbReference>
<accession>Q5VNX1</accession>